<evidence type="ECO:0000256" key="1">
    <source>
        <dbReference type="SAM" id="Phobius"/>
    </source>
</evidence>
<reference evidence="2 3" key="1">
    <citation type="submission" date="2013-08" db="EMBL/GenBank/DDBJ databases">
        <authorList>
            <person name="Durkin A.S."/>
            <person name="Haft D.R."/>
            <person name="McCorrison J."/>
            <person name="Torralba M."/>
            <person name="Gillis M."/>
            <person name="Haft D.H."/>
            <person name="Methe B."/>
            <person name="Sutton G."/>
            <person name="Nelson K.E."/>
        </authorList>
    </citation>
    <scope>NUCLEOTIDE SEQUENCE [LARGE SCALE GENOMIC DNA]</scope>
    <source>
        <strain evidence="2 3">F0067</strain>
    </source>
</reference>
<accession>U2NJ90</accession>
<comment type="caution">
    <text evidence="2">The sequence shown here is derived from an EMBL/GenBank/DDBJ whole genome shotgun (WGS) entry which is preliminary data.</text>
</comment>
<dbReference type="EMBL" id="AWEY01000044">
    <property type="protein sequence ID" value="ERK38185.1"/>
    <property type="molecule type" value="Genomic_DNA"/>
</dbReference>
<proteinExistence type="predicted"/>
<dbReference type="Proteomes" id="UP000016648">
    <property type="component" value="Unassembled WGS sequence"/>
</dbReference>
<keyword evidence="3" id="KW-1185">Reference proteome</keyword>
<feature type="transmembrane region" description="Helical" evidence="1">
    <location>
        <begin position="47"/>
        <end position="68"/>
    </location>
</feature>
<gene>
    <name evidence="2" type="ORF">HMPREF9135_1003</name>
</gene>
<dbReference type="AlphaFoldDB" id="U2NJ90"/>
<keyword evidence="1" id="KW-0812">Transmembrane</keyword>
<evidence type="ECO:0000313" key="3">
    <source>
        <dbReference type="Proteomes" id="UP000016648"/>
    </source>
</evidence>
<sequence>MFLYIIYFVSTFHLLRFCISFVAPFAFQSSLVGSQPPPFHLPTAMLSTFHFPFLTFHSSFHYIFISFFKEKKKKKSKMI</sequence>
<feature type="transmembrane region" description="Helical" evidence="1">
    <location>
        <begin position="5"/>
        <end position="27"/>
    </location>
</feature>
<name>U2NJ90_9BACT</name>
<organism evidence="2 3">
    <name type="scientific">Segatella baroniae F0067</name>
    <dbReference type="NCBI Taxonomy" id="1115809"/>
    <lineage>
        <taxon>Bacteria</taxon>
        <taxon>Pseudomonadati</taxon>
        <taxon>Bacteroidota</taxon>
        <taxon>Bacteroidia</taxon>
        <taxon>Bacteroidales</taxon>
        <taxon>Prevotellaceae</taxon>
        <taxon>Segatella</taxon>
    </lineage>
</organism>
<keyword evidence="1" id="KW-0472">Membrane</keyword>
<evidence type="ECO:0000313" key="2">
    <source>
        <dbReference type="EMBL" id="ERK38185.1"/>
    </source>
</evidence>
<protein>
    <submittedName>
        <fullName evidence="2">Uncharacterized protein</fullName>
    </submittedName>
</protein>
<keyword evidence="1" id="KW-1133">Transmembrane helix</keyword>